<feature type="compositionally biased region" description="Basic and acidic residues" evidence="1">
    <location>
        <begin position="46"/>
        <end position="70"/>
    </location>
</feature>
<evidence type="ECO:0000256" key="1">
    <source>
        <dbReference type="SAM" id="MobiDB-lite"/>
    </source>
</evidence>
<feature type="region of interest" description="Disordered" evidence="1">
    <location>
        <begin position="37"/>
        <end position="91"/>
    </location>
</feature>
<name>A0AAW0PDM5_9GOBI</name>
<evidence type="ECO:0000313" key="2">
    <source>
        <dbReference type="EMBL" id="KAK7919366.1"/>
    </source>
</evidence>
<comment type="caution">
    <text evidence="2">The sequence shown here is derived from an EMBL/GenBank/DDBJ whole genome shotgun (WGS) entry which is preliminary data.</text>
</comment>
<reference evidence="3" key="1">
    <citation type="submission" date="2024-04" db="EMBL/GenBank/DDBJ databases">
        <title>Salinicola lusitanus LLJ914,a marine bacterium isolated from the Okinawa Trough.</title>
        <authorList>
            <person name="Li J."/>
        </authorList>
    </citation>
    <scope>NUCLEOTIDE SEQUENCE [LARGE SCALE GENOMIC DNA]</scope>
</reference>
<gene>
    <name evidence="2" type="ORF">WMY93_010650</name>
</gene>
<keyword evidence="3" id="KW-1185">Reference proteome</keyword>
<protein>
    <submittedName>
        <fullName evidence="2">Uncharacterized protein</fullName>
    </submittedName>
</protein>
<organism evidence="2 3">
    <name type="scientific">Mugilogobius chulae</name>
    <name type="common">yellowstripe goby</name>
    <dbReference type="NCBI Taxonomy" id="88201"/>
    <lineage>
        <taxon>Eukaryota</taxon>
        <taxon>Metazoa</taxon>
        <taxon>Chordata</taxon>
        <taxon>Craniata</taxon>
        <taxon>Vertebrata</taxon>
        <taxon>Euteleostomi</taxon>
        <taxon>Actinopterygii</taxon>
        <taxon>Neopterygii</taxon>
        <taxon>Teleostei</taxon>
        <taxon>Neoteleostei</taxon>
        <taxon>Acanthomorphata</taxon>
        <taxon>Gobiaria</taxon>
        <taxon>Gobiiformes</taxon>
        <taxon>Gobioidei</taxon>
        <taxon>Gobiidae</taxon>
        <taxon>Gobionellinae</taxon>
        <taxon>Mugilogobius</taxon>
    </lineage>
</organism>
<dbReference type="EMBL" id="JBBPFD010000007">
    <property type="protein sequence ID" value="KAK7919366.1"/>
    <property type="molecule type" value="Genomic_DNA"/>
</dbReference>
<accession>A0AAW0PDM5</accession>
<dbReference type="AlphaFoldDB" id="A0AAW0PDM5"/>
<proteinExistence type="predicted"/>
<evidence type="ECO:0000313" key="3">
    <source>
        <dbReference type="Proteomes" id="UP001460270"/>
    </source>
</evidence>
<dbReference type="Proteomes" id="UP001460270">
    <property type="component" value="Unassembled WGS sequence"/>
</dbReference>
<sequence length="131" mass="14642">MGFQEKRFLRSVCSFDPLVSRAMHRWVCLPEMEDGASSAHRYAQHAQEKHEEADRRTEAAGALRRGDMKKHQSPSKLPAAPRPSSPAVLPAHSGEITVQQLNELVADGSGFYSLPTQHFNEVYPRIYIGNA</sequence>